<accession>A0A2R6XPR6</accession>
<organism evidence="2 3">
    <name type="scientific">Marchantia polymorpha</name>
    <name type="common">Common liverwort</name>
    <name type="synonym">Marchantia aquatica</name>
    <dbReference type="NCBI Taxonomy" id="3197"/>
    <lineage>
        <taxon>Eukaryota</taxon>
        <taxon>Viridiplantae</taxon>
        <taxon>Streptophyta</taxon>
        <taxon>Embryophyta</taxon>
        <taxon>Marchantiophyta</taxon>
        <taxon>Marchantiopsida</taxon>
        <taxon>Marchantiidae</taxon>
        <taxon>Marchantiales</taxon>
        <taxon>Marchantiaceae</taxon>
        <taxon>Marchantia</taxon>
    </lineage>
</organism>
<reference evidence="3" key="1">
    <citation type="journal article" date="2017" name="Cell">
        <title>Insights into land plant evolution garnered from the Marchantia polymorpha genome.</title>
        <authorList>
            <person name="Bowman J.L."/>
            <person name="Kohchi T."/>
            <person name="Yamato K.T."/>
            <person name="Jenkins J."/>
            <person name="Shu S."/>
            <person name="Ishizaki K."/>
            <person name="Yamaoka S."/>
            <person name="Nishihama R."/>
            <person name="Nakamura Y."/>
            <person name="Berger F."/>
            <person name="Adam C."/>
            <person name="Aki S.S."/>
            <person name="Althoff F."/>
            <person name="Araki T."/>
            <person name="Arteaga-Vazquez M.A."/>
            <person name="Balasubrmanian S."/>
            <person name="Barry K."/>
            <person name="Bauer D."/>
            <person name="Boehm C.R."/>
            <person name="Briginshaw L."/>
            <person name="Caballero-Perez J."/>
            <person name="Catarino B."/>
            <person name="Chen F."/>
            <person name="Chiyoda S."/>
            <person name="Chovatia M."/>
            <person name="Davies K.M."/>
            <person name="Delmans M."/>
            <person name="Demura T."/>
            <person name="Dierschke T."/>
            <person name="Dolan L."/>
            <person name="Dorantes-Acosta A.E."/>
            <person name="Eklund D.M."/>
            <person name="Florent S.N."/>
            <person name="Flores-Sandoval E."/>
            <person name="Fujiyama A."/>
            <person name="Fukuzawa H."/>
            <person name="Galik B."/>
            <person name="Grimanelli D."/>
            <person name="Grimwood J."/>
            <person name="Grossniklaus U."/>
            <person name="Hamada T."/>
            <person name="Haseloff J."/>
            <person name="Hetherington A.J."/>
            <person name="Higo A."/>
            <person name="Hirakawa Y."/>
            <person name="Hundley H.N."/>
            <person name="Ikeda Y."/>
            <person name="Inoue K."/>
            <person name="Inoue S.I."/>
            <person name="Ishida S."/>
            <person name="Jia Q."/>
            <person name="Kakita M."/>
            <person name="Kanazawa T."/>
            <person name="Kawai Y."/>
            <person name="Kawashima T."/>
            <person name="Kennedy M."/>
            <person name="Kinose K."/>
            <person name="Kinoshita T."/>
            <person name="Kohara Y."/>
            <person name="Koide E."/>
            <person name="Komatsu K."/>
            <person name="Kopischke S."/>
            <person name="Kubo M."/>
            <person name="Kyozuka J."/>
            <person name="Lagercrantz U."/>
            <person name="Lin S.S."/>
            <person name="Lindquist E."/>
            <person name="Lipzen A.M."/>
            <person name="Lu C.W."/>
            <person name="De Luna E."/>
            <person name="Martienssen R.A."/>
            <person name="Minamino N."/>
            <person name="Mizutani M."/>
            <person name="Mizutani M."/>
            <person name="Mochizuki N."/>
            <person name="Monte I."/>
            <person name="Mosher R."/>
            <person name="Nagasaki H."/>
            <person name="Nakagami H."/>
            <person name="Naramoto S."/>
            <person name="Nishitani K."/>
            <person name="Ohtani M."/>
            <person name="Okamoto T."/>
            <person name="Okumura M."/>
            <person name="Phillips J."/>
            <person name="Pollak B."/>
            <person name="Reinders A."/>
            <person name="Rovekamp M."/>
            <person name="Sano R."/>
            <person name="Sawa S."/>
            <person name="Schmid M.W."/>
            <person name="Shirakawa M."/>
            <person name="Solano R."/>
            <person name="Spunde A."/>
            <person name="Suetsugu N."/>
            <person name="Sugano S."/>
            <person name="Sugiyama A."/>
            <person name="Sun R."/>
            <person name="Suzuki Y."/>
            <person name="Takenaka M."/>
            <person name="Takezawa D."/>
            <person name="Tomogane H."/>
            <person name="Tsuzuki M."/>
            <person name="Ueda T."/>
            <person name="Umeda M."/>
            <person name="Ward J.M."/>
            <person name="Watanabe Y."/>
            <person name="Yazaki K."/>
            <person name="Yokoyama R."/>
            <person name="Yoshitake Y."/>
            <person name="Yotsui I."/>
            <person name="Zachgo S."/>
            <person name="Schmutz J."/>
        </authorList>
    </citation>
    <scope>NUCLEOTIDE SEQUENCE [LARGE SCALE GENOMIC DNA]</scope>
    <source>
        <strain evidence="3">Tak-1</strain>
    </source>
</reference>
<dbReference type="EMBL" id="KZ772678">
    <property type="protein sequence ID" value="PTQ48110.1"/>
    <property type="molecule type" value="Genomic_DNA"/>
</dbReference>
<evidence type="ECO:0000313" key="3">
    <source>
        <dbReference type="Proteomes" id="UP000244005"/>
    </source>
</evidence>
<name>A0A2R6XPR6_MARPO</name>
<dbReference type="Proteomes" id="UP000244005">
    <property type="component" value="Unassembled WGS sequence"/>
</dbReference>
<evidence type="ECO:0000313" key="2">
    <source>
        <dbReference type="EMBL" id="PTQ48110.1"/>
    </source>
</evidence>
<sequence>MCTFIRRSRVEVRKRTDCSTRILRRDQSVLMVYVLLAAGTRVFGDRPHALPRRAEQICRIWEEDQEEDPSGPRELLEPEDSDRLSELA</sequence>
<gene>
    <name evidence="2" type="ORF">MARPO_0006s0140</name>
</gene>
<feature type="region of interest" description="Disordered" evidence="1">
    <location>
        <begin position="62"/>
        <end position="88"/>
    </location>
</feature>
<dbReference type="AlphaFoldDB" id="A0A2R6XPR6"/>
<proteinExistence type="predicted"/>
<evidence type="ECO:0000256" key="1">
    <source>
        <dbReference type="SAM" id="MobiDB-lite"/>
    </source>
</evidence>
<keyword evidence="3" id="KW-1185">Reference proteome</keyword>
<protein>
    <submittedName>
        <fullName evidence="2">Uncharacterized protein</fullName>
    </submittedName>
</protein>
<dbReference type="Gramene" id="Mp3g06720.1">
    <property type="protein sequence ID" value="Mp3g06720.1.cds1"/>
    <property type="gene ID" value="Mp3g06720"/>
</dbReference>
<feature type="compositionally biased region" description="Basic and acidic residues" evidence="1">
    <location>
        <begin position="70"/>
        <end position="88"/>
    </location>
</feature>